<name>A0A1L9PPE2_ASPVE</name>
<feature type="compositionally biased region" description="Polar residues" evidence="1">
    <location>
        <begin position="1"/>
        <end position="15"/>
    </location>
</feature>
<accession>A0A1L9PPE2</accession>
<dbReference type="SUPFAM" id="SSF53098">
    <property type="entry name" value="Ribonuclease H-like"/>
    <property type="match status" value="1"/>
</dbReference>
<evidence type="ECO:0000313" key="3">
    <source>
        <dbReference type="EMBL" id="OJJ03388.1"/>
    </source>
</evidence>
<organism evidence="3 4">
    <name type="scientific">Aspergillus versicolor CBS 583.65</name>
    <dbReference type="NCBI Taxonomy" id="1036611"/>
    <lineage>
        <taxon>Eukaryota</taxon>
        <taxon>Fungi</taxon>
        <taxon>Dikarya</taxon>
        <taxon>Ascomycota</taxon>
        <taxon>Pezizomycotina</taxon>
        <taxon>Eurotiomycetes</taxon>
        <taxon>Eurotiomycetidae</taxon>
        <taxon>Eurotiales</taxon>
        <taxon>Aspergillaceae</taxon>
        <taxon>Aspergillus</taxon>
        <taxon>Aspergillus subgen. Nidulantes</taxon>
    </lineage>
</organism>
<dbReference type="Pfam" id="PF00075">
    <property type="entry name" value="RNase_H"/>
    <property type="match status" value="1"/>
</dbReference>
<dbReference type="GO" id="GO:0003676">
    <property type="term" value="F:nucleic acid binding"/>
    <property type="evidence" value="ECO:0007669"/>
    <property type="project" value="InterPro"/>
</dbReference>
<feature type="compositionally biased region" description="Polar residues" evidence="1">
    <location>
        <begin position="25"/>
        <end position="49"/>
    </location>
</feature>
<protein>
    <recommendedName>
        <fullName evidence="2">RNase H type-1 domain-containing protein</fullName>
    </recommendedName>
</protein>
<proteinExistence type="predicted"/>
<keyword evidence="4" id="KW-1185">Reference proteome</keyword>
<dbReference type="PROSITE" id="PS50879">
    <property type="entry name" value="RNASE_H_1"/>
    <property type="match status" value="1"/>
</dbReference>
<evidence type="ECO:0000256" key="1">
    <source>
        <dbReference type="SAM" id="MobiDB-lite"/>
    </source>
</evidence>
<dbReference type="Proteomes" id="UP000184073">
    <property type="component" value="Unassembled WGS sequence"/>
</dbReference>
<dbReference type="InterPro" id="IPR036397">
    <property type="entry name" value="RNaseH_sf"/>
</dbReference>
<dbReference type="GeneID" id="63733119"/>
<gene>
    <name evidence="3" type="ORF">ASPVEDRAFT_84836</name>
</gene>
<reference evidence="4" key="1">
    <citation type="journal article" date="2017" name="Genome Biol.">
        <title>Comparative genomics reveals high biological diversity and specific adaptations in the industrially and medically important fungal genus Aspergillus.</title>
        <authorList>
            <person name="de Vries R.P."/>
            <person name="Riley R."/>
            <person name="Wiebenga A."/>
            <person name="Aguilar-Osorio G."/>
            <person name="Amillis S."/>
            <person name="Uchima C.A."/>
            <person name="Anderluh G."/>
            <person name="Asadollahi M."/>
            <person name="Askin M."/>
            <person name="Barry K."/>
            <person name="Battaglia E."/>
            <person name="Bayram O."/>
            <person name="Benocci T."/>
            <person name="Braus-Stromeyer S.A."/>
            <person name="Caldana C."/>
            <person name="Canovas D."/>
            <person name="Cerqueira G.C."/>
            <person name="Chen F."/>
            <person name="Chen W."/>
            <person name="Choi C."/>
            <person name="Clum A."/>
            <person name="Dos Santos R.A."/>
            <person name="Damasio A.R."/>
            <person name="Diallinas G."/>
            <person name="Emri T."/>
            <person name="Fekete E."/>
            <person name="Flipphi M."/>
            <person name="Freyberg S."/>
            <person name="Gallo A."/>
            <person name="Gournas C."/>
            <person name="Habgood R."/>
            <person name="Hainaut M."/>
            <person name="Harispe M.L."/>
            <person name="Henrissat B."/>
            <person name="Hilden K.S."/>
            <person name="Hope R."/>
            <person name="Hossain A."/>
            <person name="Karabika E."/>
            <person name="Karaffa L."/>
            <person name="Karanyi Z."/>
            <person name="Krasevec N."/>
            <person name="Kuo A."/>
            <person name="Kusch H."/>
            <person name="LaButti K."/>
            <person name="Lagendijk E.L."/>
            <person name="Lapidus A."/>
            <person name="Levasseur A."/>
            <person name="Lindquist E."/>
            <person name="Lipzen A."/>
            <person name="Logrieco A.F."/>
            <person name="MacCabe A."/>
            <person name="Maekelae M.R."/>
            <person name="Malavazi I."/>
            <person name="Melin P."/>
            <person name="Meyer V."/>
            <person name="Mielnichuk N."/>
            <person name="Miskei M."/>
            <person name="Molnar A.P."/>
            <person name="Mule G."/>
            <person name="Ngan C.Y."/>
            <person name="Orejas M."/>
            <person name="Orosz E."/>
            <person name="Ouedraogo J.P."/>
            <person name="Overkamp K.M."/>
            <person name="Park H.-S."/>
            <person name="Perrone G."/>
            <person name="Piumi F."/>
            <person name="Punt P.J."/>
            <person name="Ram A.F."/>
            <person name="Ramon A."/>
            <person name="Rauscher S."/>
            <person name="Record E."/>
            <person name="Riano-Pachon D.M."/>
            <person name="Robert V."/>
            <person name="Roehrig J."/>
            <person name="Ruller R."/>
            <person name="Salamov A."/>
            <person name="Salih N.S."/>
            <person name="Samson R.A."/>
            <person name="Sandor E."/>
            <person name="Sanguinetti M."/>
            <person name="Schuetze T."/>
            <person name="Sepcic K."/>
            <person name="Shelest E."/>
            <person name="Sherlock G."/>
            <person name="Sophianopoulou V."/>
            <person name="Squina F.M."/>
            <person name="Sun H."/>
            <person name="Susca A."/>
            <person name="Todd R.B."/>
            <person name="Tsang A."/>
            <person name="Unkles S.E."/>
            <person name="van de Wiele N."/>
            <person name="van Rossen-Uffink D."/>
            <person name="Oliveira J.V."/>
            <person name="Vesth T.C."/>
            <person name="Visser J."/>
            <person name="Yu J.-H."/>
            <person name="Zhou M."/>
            <person name="Andersen M.R."/>
            <person name="Archer D.B."/>
            <person name="Baker S.E."/>
            <person name="Benoit I."/>
            <person name="Brakhage A.A."/>
            <person name="Braus G.H."/>
            <person name="Fischer R."/>
            <person name="Frisvad J.C."/>
            <person name="Goldman G.H."/>
            <person name="Houbraken J."/>
            <person name="Oakley B."/>
            <person name="Pocsi I."/>
            <person name="Scazzocchio C."/>
            <person name="Seiboth B."/>
            <person name="vanKuyk P.A."/>
            <person name="Wortman J."/>
            <person name="Dyer P.S."/>
            <person name="Grigoriev I.V."/>
        </authorList>
    </citation>
    <scope>NUCLEOTIDE SEQUENCE [LARGE SCALE GENOMIC DNA]</scope>
    <source>
        <strain evidence="4">CBS 583.65</strain>
    </source>
</reference>
<dbReference type="OrthoDB" id="3548481at2759"/>
<dbReference type="VEuPathDB" id="FungiDB:ASPVEDRAFT_84836"/>
<evidence type="ECO:0000259" key="2">
    <source>
        <dbReference type="PROSITE" id="PS50879"/>
    </source>
</evidence>
<dbReference type="EMBL" id="KV878130">
    <property type="protein sequence ID" value="OJJ03388.1"/>
    <property type="molecule type" value="Genomic_DNA"/>
</dbReference>
<feature type="region of interest" description="Disordered" evidence="1">
    <location>
        <begin position="146"/>
        <end position="174"/>
    </location>
</feature>
<dbReference type="GO" id="GO:0004523">
    <property type="term" value="F:RNA-DNA hybrid ribonuclease activity"/>
    <property type="evidence" value="ECO:0007669"/>
    <property type="project" value="InterPro"/>
</dbReference>
<dbReference type="AlphaFoldDB" id="A0A1L9PPE2"/>
<dbReference type="RefSeq" id="XP_040669150.1">
    <property type="nucleotide sequence ID" value="XM_040817608.1"/>
</dbReference>
<dbReference type="InterPro" id="IPR012337">
    <property type="entry name" value="RNaseH-like_sf"/>
</dbReference>
<evidence type="ECO:0000313" key="4">
    <source>
        <dbReference type="Proteomes" id="UP000184073"/>
    </source>
</evidence>
<feature type="domain" description="RNase H type-1" evidence="2">
    <location>
        <begin position="127"/>
        <end position="303"/>
    </location>
</feature>
<feature type="compositionally biased region" description="Basic and acidic residues" evidence="1">
    <location>
        <begin position="75"/>
        <end position="91"/>
    </location>
</feature>
<dbReference type="InterPro" id="IPR002156">
    <property type="entry name" value="RNaseH_domain"/>
</dbReference>
<dbReference type="Gene3D" id="3.30.420.10">
    <property type="entry name" value="Ribonuclease H-like superfamily/Ribonuclease H"/>
    <property type="match status" value="1"/>
</dbReference>
<sequence>MSPKESSSRQGNNKAYQPYPGPDSGTCNQAARSSVTNRPKNENKPSQGADNGRQPPEKGGKEKKNKKKKKSQNVKRQEVSENMGKDKQDRVGMGKSEVVLAATDEFPYIKIDDRITALEFAKAAKTTDEQLVLFVDGSSWKRGNHSILSHGIPTPPPTPTSSSSTPSPLRDHNGGASVVYKENNTWKYVGFSLPYIHDSNEAEVRGLEQGFVLALENAQNNSDSRNKLVVLTDCQVTMWWLAKCLTGEDVKPEMPAVAMAASKARQLRRLGMVVEVRWVPAHMGKKGAEGNSVADQIAKNALAYTSNLSKDRARELAGEVHRTENPFSRTPQV</sequence>
<feature type="region of interest" description="Disordered" evidence="1">
    <location>
        <begin position="1"/>
        <end position="91"/>
    </location>
</feature>
<feature type="compositionally biased region" description="Basic residues" evidence="1">
    <location>
        <begin position="63"/>
        <end position="73"/>
    </location>
</feature>